<evidence type="ECO:0000256" key="1">
    <source>
        <dbReference type="SAM" id="MobiDB-lite"/>
    </source>
</evidence>
<gene>
    <name evidence="2" type="ORF">NQ314_014369</name>
</gene>
<name>A0AAV8X1L6_9CUCU</name>
<comment type="caution">
    <text evidence="2">The sequence shown here is derived from an EMBL/GenBank/DDBJ whole genome shotgun (WGS) entry which is preliminary data.</text>
</comment>
<accession>A0AAV8X1L6</accession>
<feature type="compositionally biased region" description="Low complexity" evidence="1">
    <location>
        <begin position="48"/>
        <end position="57"/>
    </location>
</feature>
<feature type="region of interest" description="Disordered" evidence="1">
    <location>
        <begin position="35"/>
        <end position="97"/>
    </location>
</feature>
<feature type="compositionally biased region" description="Basic and acidic residues" evidence="1">
    <location>
        <begin position="58"/>
        <end position="78"/>
    </location>
</feature>
<protein>
    <submittedName>
        <fullName evidence="2">Uncharacterized protein</fullName>
    </submittedName>
</protein>
<dbReference type="Proteomes" id="UP001162156">
    <property type="component" value="Unassembled WGS sequence"/>
</dbReference>
<keyword evidence="3" id="KW-1185">Reference proteome</keyword>
<evidence type="ECO:0000313" key="2">
    <source>
        <dbReference type="EMBL" id="KAJ8932888.1"/>
    </source>
</evidence>
<dbReference type="AlphaFoldDB" id="A0AAV8X1L6"/>
<proteinExistence type="predicted"/>
<reference evidence="2" key="1">
    <citation type="journal article" date="2023" name="Insect Mol. Biol.">
        <title>Genome sequencing provides insights into the evolution of gene families encoding plant cell wall-degrading enzymes in longhorned beetles.</title>
        <authorList>
            <person name="Shin N.R."/>
            <person name="Okamura Y."/>
            <person name="Kirsch R."/>
            <person name="Pauchet Y."/>
        </authorList>
    </citation>
    <scope>NUCLEOTIDE SEQUENCE</scope>
    <source>
        <strain evidence="2">RBIC_L_NR</strain>
    </source>
</reference>
<organism evidence="2 3">
    <name type="scientific">Rhamnusium bicolor</name>
    <dbReference type="NCBI Taxonomy" id="1586634"/>
    <lineage>
        <taxon>Eukaryota</taxon>
        <taxon>Metazoa</taxon>
        <taxon>Ecdysozoa</taxon>
        <taxon>Arthropoda</taxon>
        <taxon>Hexapoda</taxon>
        <taxon>Insecta</taxon>
        <taxon>Pterygota</taxon>
        <taxon>Neoptera</taxon>
        <taxon>Endopterygota</taxon>
        <taxon>Coleoptera</taxon>
        <taxon>Polyphaga</taxon>
        <taxon>Cucujiformia</taxon>
        <taxon>Chrysomeloidea</taxon>
        <taxon>Cerambycidae</taxon>
        <taxon>Lepturinae</taxon>
        <taxon>Rhagiini</taxon>
        <taxon>Rhamnusium</taxon>
    </lineage>
</organism>
<evidence type="ECO:0000313" key="3">
    <source>
        <dbReference type="Proteomes" id="UP001162156"/>
    </source>
</evidence>
<sequence>MTGVDTAGSPKKNEVTSILKRRSSDQNFVMQYNSMTSLQDESYDGLSEESGSQGGYSERSEISDDSKRNFKKGVKYDSNDDSETDEYGVSVSVHKKI</sequence>
<feature type="region of interest" description="Disordered" evidence="1">
    <location>
        <begin position="1"/>
        <end position="22"/>
    </location>
</feature>
<dbReference type="EMBL" id="JANEYF010003954">
    <property type="protein sequence ID" value="KAJ8932888.1"/>
    <property type="molecule type" value="Genomic_DNA"/>
</dbReference>